<dbReference type="EMBL" id="CAAGRJ010040394">
    <property type="protein sequence ID" value="VFV47363.1"/>
    <property type="molecule type" value="Genomic_DNA"/>
</dbReference>
<keyword evidence="2" id="KW-1185">Reference proteome</keyword>
<dbReference type="Proteomes" id="UP000386466">
    <property type="component" value="Unassembled WGS sequence"/>
</dbReference>
<feature type="non-terminal residue" evidence="1">
    <location>
        <position position="126"/>
    </location>
</feature>
<organism evidence="1 2">
    <name type="scientific">Lynx pardinus</name>
    <name type="common">Iberian lynx</name>
    <name type="synonym">Felis pardina</name>
    <dbReference type="NCBI Taxonomy" id="191816"/>
    <lineage>
        <taxon>Eukaryota</taxon>
        <taxon>Metazoa</taxon>
        <taxon>Chordata</taxon>
        <taxon>Craniata</taxon>
        <taxon>Vertebrata</taxon>
        <taxon>Euteleostomi</taxon>
        <taxon>Mammalia</taxon>
        <taxon>Eutheria</taxon>
        <taxon>Laurasiatheria</taxon>
        <taxon>Carnivora</taxon>
        <taxon>Feliformia</taxon>
        <taxon>Felidae</taxon>
        <taxon>Felinae</taxon>
        <taxon>Lynx</taxon>
    </lineage>
</organism>
<sequence length="126" mass="13773">EGLTHQWPNEQWPNINCTQVRLLDPVVAGAPRLQPGASPSQKMFARQCSSSVSGIMENHNTHLALGFTLNDLAPALANVAISGTRWLQQSLPNGRPAVELLFPGWPENLLDPTLFLGIRHSLQSTD</sequence>
<proteinExistence type="predicted"/>
<dbReference type="AlphaFoldDB" id="A0A485PSL5"/>
<accession>A0A485PSL5</accession>
<feature type="non-terminal residue" evidence="1">
    <location>
        <position position="1"/>
    </location>
</feature>
<name>A0A485PSL5_LYNPA</name>
<protein>
    <submittedName>
        <fullName evidence="1">Uncharacterized protein</fullName>
    </submittedName>
</protein>
<reference evidence="1 2" key="1">
    <citation type="submission" date="2019-01" db="EMBL/GenBank/DDBJ databases">
        <authorList>
            <person name="Alioto T."/>
            <person name="Alioto T."/>
        </authorList>
    </citation>
    <scope>NUCLEOTIDE SEQUENCE [LARGE SCALE GENOMIC DNA]</scope>
</reference>
<evidence type="ECO:0000313" key="1">
    <source>
        <dbReference type="EMBL" id="VFV47363.1"/>
    </source>
</evidence>
<gene>
    <name evidence="1" type="ORF">LYPA_23C010671</name>
</gene>
<evidence type="ECO:0000313" key="2">
    <source>
        <dbReference type="Proteomes" id="UP000386466"/>
    </source>
</evidence>